<evidence type="ECO:0000313" key="4">
    <source>
        <dbReference type="EMBL" id="KAJ8452188.1"/>
    </source>
</evidence>
<evidence type="ECO:0000313" key="5">
    <source>
        <dbReference type="Proteomes" id="UP001153076"/>
    </source>
</evidence>
<proteinExistence type="predicted"/>
<dbReference type="InterPro" id="IPR035979">
    <property type="entry name" value="RBD_domain_sf"/>
</dbReference>
<feature type="region of interest" description="Disordered" evidence="2">
    <location>
        <begin position="109"/>
        <end position="135"/>
    </location>
</feature>
<protein>
    <recommendedName>
        <fullName evidence="3">Mei2-like C-terminal RNA recognition motif domain-containing protein</fullName>
    </recommendedName>
</protein>
<feature type="compositionally biased region" description="Polar residues" evidence="2">
    <location>
        <begin position="479"/>
        <end position="489"/>
    </location>
</feature>
<dbReference type="PANTHER" id="PTHR23189">
    <property type="entry name" value="RNA RECOGNITION MOTIF-CONTAINING"/>
    <property type="match status" value="1"/>
</dbReference>
<evidence type="ECO:0000256" key="2">
    <source>
        <dbReference type="SAM" id="MobiDB-lite"/>
    </source>
</evidence>
<dbReference type="GO" id="GO:0003723">
    <property type="term" value="F:RNA binding"/>
    <property type="evidence" value="ECO:0007669"/>
    <property type="project" value="UniProtKB-KW"/>
</dbReference>
<dbReference type="AlphaFoldDB" id="A0A9Q1QR27"/>
<evidence type="ECO:0000259" key="3">
    <source>
        <dbReference type="Pfam" id="PF04059"/>
    </source>
</evidence>
<feature type="region of interest" description="Disordered" evidence="2">
    <location>
        <begin position="640"/>
        <end position="672"/>
    </location>
</feature>
<dbReference type="OrthoDB" id="417481at2759"/>
<feature type="compositionally biased region" description="Basic and acidic residues" evidence="2">
    <location>
        <begin position="118"/>
        <end position="131"/>
    </location>
</feature>
<dbReference type="Pfam" id="PF04059">
    <property type="entry name" value="RRM_2"/>
    <property type="match status" value="1"/>
</dbReference>
<dbReference type="CDD" id="cd12531">
    <property type="entry name" value="RRM3_MEI2_like"/>
    <property type="match status" value="1"/>
</dbReference>
<accession>A0A9Q1QR27</accession>
<feature type="domain" description="Mei2-like C-terminal RNA recognition motif" evidence="3">
    <location>
        <begin position="525"/>
        <end position="621"/>
    </location>
</feature>
<dbReference type="InterPro" id="IPR034454">
    <property type="entry name" value="MEI2-like_RRM3"/>
</dbReference>
<feature type="region of interest" description="Disordered" evidence="2">
    <location>
        <begin position="478"/>
        <end position="505"/>
    </location>
</feature>
<gene>
    <name evidence="4" type="ORF">Cgig2_005993</name>
</gene>
<keyword evidence="1" id="KW-0694">RNA-binding</keyword>
<dbReference type="Proteomes" id="UP001153076">
    <property type="component" value="Unassembled WGS sequence"/>
</dbReference>
<sequence length="672" mass="74590">MVTVSSLDKISTVGKLSDCLAISQSSSSRDSKVELDGEDGNAGIQRLLSRSVNQNPNMRSDMYLDSTNCKVDRHLVGVIGAQNESSLFSSSLSELVNHKLKMSENNFLARPSSTMTPQKDENETTKPHEETEGQTINSLLPDEEELFSGMMDEIGHKDHTNSVDDLDDFDLFTCTGGIELEADDHSRPSRQNVGYPWGLQLNQQRAVHLSEHASGNGIHQIPRLPNGSIVGEAAHESARVFNGFQSPVRLPSAVGSEFGLSEASQAFPQLQLDNRPIPSFHPHSPQLQLRNVPGIADDISEKLNLDMHHLGLNGHAMELNDGAFGYSPNGIHVRTSLASKSNSYQQHHLRSLLMSNSPSFLHNNHAPHLGRLPGSPGAQHLMMNMVSPMQHHLQVGSAPVMKASLWDRQQIYTGESHEASGYPLSTMRGVAIPGFSPSHPREISSHASLPRVHGIAEVPKNQGLHSPQQLSHMFHERNSMNSLPTSFGSPSERTRSRRHETSLSHADRKHYELNIDRILRGEDTRTTLMIKNIPNKYTSKMLLATIDEHHKGKYDFIYLPIDFKNKCNMGYAFINMVDPLQIVAFHQTFEGRKWEKFNSEKVATLAYARIQGKGALIAHFQNSSLMNEDKRCRPILFHTDGPNAGDQEPFPMGANFRPKPGRLQAVGGDDDE</sequence>
<dbReference type="InterPro" id="IPR007201">
    <property type="entry name" value="Mei2-like_Rrm_C"/>
</dbReference>
<name>A0A9Q1QR27_9CARY</name>
<organism evidence="4 5">
    <name type="scientific">Carnegiea gigantea</name>
    <dbReference type="NCBI Taxonomy" id="171969"/>
    <lineage>
        <taxon>Eukaryota</taxon>
        <taxon>Viridiplantae</taxon>
        <taxon>Streptophyta</taxon>
        <taxon>Embryophyta</taxon>
        <taxon>Tracheophyta</taxon>
        <taxon>Spermatophyta</taxon>
        <taxon>Magnoliopsida</taxon>
        <taxon>eudicotyledons</taxon>
        <taxon>Gunneridae</taxon>
        <taxon>Pentapetalae</taxon>
        <taxon>Caryophyllales</taxon>
        <taxon>Cactineae</taxon>
        <taxon>Cactaceae</taxon>
        <taxon>Cactoideae</taxon>
        <taxon>Echinocereeae</taxon>
        <taxon>Carnegiea</taxon>
    </lineage>
</organism>
<comment type="caution">
    <text evidence="4">The sequence shown here is derived from an EMBL/GenBank/DDBJ whole genome shotgun (WGS) entry which is preliminary data.</text>
</comment>
<evidence type="ECO:0000256" key="1">
    <source>
        <dbReference type="ARBA" id="ARBA00022884"/>
    </source>
</evidence>
<reference evidence="4" key="1">
    <citation type="submission" date="2022-04" db="EMBL/GenBank/DDBJ databases">
        <title>Carnegiea gigantea Genome sequencing and assembly v2.</title>
        <authorList>
            <person name="Copetti D."/>
            <person name="Sanderson M.J."/>
            <person name="Burquez A."/>
            <person name="Wojciechowski M.F."/>
        </authorList>
    </citation>
    <scope>NUCLEOTIDE SEQUENCE</scope>
    <source>
        <strain evidence="4">SGP5-SGP5p</strain>
        <tissue evidence="4">Aerial part</tissue>
    </source>
</reference>
<dbReference type="EMBL" id="JAKOGI010000005">
    <property type="protein sequence ID" value="KAJ8452188.1"/>
    <property type="molecule type" value="Genomic_DNA"/>
</dbReference>
<dbReference type="SUPFAM" id="SSF54928">
    <property type="entry name" value="RNA-binding domain, RBD"/>
    <property type="match status" value="1"/>
</dbReference>
<keyword evidence="5" id="KW-1185">Reference proteome</keyword>